<dbReference type="PROSITE" id="PS00530">
    <property type="entry name" value="RNASE_T2_1"/>
    <property type="match status" value="1"/>
</dbReference>
<feature type="region of interest" description="Disordered" evidence="12">
    <location>
        <begin position="840"/>
        <end position="874"/>
    </location>
</feature>
<name>A0A409YAJ2_9AGAR</name>
<evidence type="ECO:0000256" key="11">
    <source>
        <dbReference type="RuleBase" id="RU004328"/>
    </source>
</evidence>
<comment type="subcellular location">
    <subcellularLocation>
        <location evidence="1">Mitochondrion</location>
    </subcellularLocation>
</comment>
<feature type="region of interest" description="Disordered" evidence="12">
    <location>
        <begin position="796"/>
        <end position="817"/>
    </location>
</feature>
<dbReference type="GO" id="GO:0005634">
    <property type="term" value="C:nucleus"/>
    <property type="evidence" value="ECO:0007669"/>
    <property type="project" value="TreeGrafter"/>
</dbReference>
<keyword evidence="6" id="KW-0520">NAD</keyword>
<evidence type="ECO:0000259" key="14">
    <source>
        <dbReference type="PROSITE" id="PS50305"/>
    </source>
</evidence>
<dbReference type="InterPro" id="IPR026591">
    <property type="entry name" value="Sirtuin_cat_small_dom_sf"/>
</dbReference>
<dbReference type="Proteomes" id="UP000284842">
    <property type="component" value="Unassembled WGS sequence"/>
</dbReference>
<feature type="region of interest" description="Disordered" evidence="12">
    <location>
        <begin position="689"/>
        <end position="758"/>
    </location>
</feature>
<feature type="binding site" evidence="10">
    <location>
        <position position="498"/>
    </location>
    <ligand>
        <name>Zn(2+)</name>
        <dbReference type="ChEBI" id="CHEBI:29105"/>
    </ligand>
</feature>
<accession>A0A409YAJ2</accession>
<dbReference type="InterPro" id="IPR033697">
    <property type="entry name" value="Ribonuclease_T2_eukaryotic"/>
</dbReference>
<evidence type="ECO:0000256" key="1">
    <source>
        <dbReference type="ARBA" id="ARBA00004173"/>
    </source>
</evidence>
<evidence type="ECO:0000256" key="9">
    <source>
        <dbReference type="PIRSR" id="PIRSR633697-1"/>
    </source>
</evidence>
<evidence type="ECO:0000256" key="8">
    <source>
        <dbReference type="ARBA" id="ARBA00023157"/>
    </source>
</evidence>
<evidence type="ECO:0000256" key="12">
    <source>
        <dbReference type="SAM" id="MobiDB-lite"/>
    </source>
</evidence>
<dbReference type="InterPro" id="IPR029035">
    <property type="entry name" value="DHS-like_NAD/FAD-binding_dom"/>
</dbReference>
<keyword evidence="8" id="KW-1015">Disulfide bond</keyword>
<dbReference type="EMBL" id="NHTK01001338">
    <property type="protein sequence ID" value="PPR00028.1"/>
    <property type="molecule type" value="Genomic_DNA"/>
</dbReference>
<feature type="domain" description="Deacetylase sirtuin-type" evidence="14">
    <location>
        <begin position="336"/>
        <end position="663"/>
    </location>
</feature>
<protein>
    <recommendedName>
        <fullName evidence="4">ribonuclease T2</fullName>
        <ecNumber evidence="4">4.6.1.19</ecNumber>
    </recommendedName>
</protein>
<keyword evidence="5" id="KW-0808">Transferase</keyword>
<dbReference type="OrthoDB" id="2919105at2759"/>
<comment type="similarity">
    <text evidence="2">Belongs to the sirtuin family. Class I subfamily.</text>
</comment>
<keyword evidence="10" id="KW-0862">Zinc</keyword>
<dbReference type="Pfam" id="PF00445">
    <property type="entry name" value="Ribonuclease_T2"/>
    <property type="match status" value="1"/>
</dbReference>
<dbReference type="CDD" id="cd01061">
    <property type="entry name" value="RNase_T2_euk"/>
    <property type="match status" value="1"/>
</dbReference>
<evidence type="ECO:0000313" key="16">
    <source>
        <dbReference type="Proteomes" id="UP000284842"/>
    </source>
</evidence>
<evidence type="ECO:0000256" key="6">
    <source>
        <dbReference type="ARBA" id="ARBA00023027"/>
    </source>
</evidence>
<comment type="similarity">
    <text evidence="3 11">Belongs to the RNase T2 family.</text>
</comment>
<dbReference type="PROSITE" id="PS00531">
    <property type="entry name" value="RNASE_T2_2"/>
    <property type="match status" value="1"/>
</dbReference>
<dbReference type="InterPro" id="IPR018188">
    <property type="entry name" value="RNase_T2_His_AS_1"/>
</dbReference>
<reference evidence="15 16" key="1">
    <citation type="journal article" date="2018" name="Evol. Lett.">
        <title>Horizontal gene cluster transfer increased hallucinogenic mushroom diversity.</title>
        <authorList>
            <person name="Reynolds H.T."/>
            <person name="Vijayakumar V."/>
            <person name="Gluck-Thaler E."/>
            <person name="Korotkin H.B."/>
            <person name="Matheny P.B."/>
            <person name="Slot J.C."/>
        </authorList>
    </citation>
    <scope>NUCLEOTIDE SEQUENCE [LARGE SCALE GENOMIC DNA]</scope>
    <source>
        <strain evidence="15 16">2629</strain>
    </source>
</reference>
<dbReference type="InterPro" id="IPR036430">
    <property type="entry name" value="RNase_T2-like_sf"/>
</dbReference>
<dbReference type="GO" id="GO:0033897">
    <property type="term" value="F:ribonuclease T2 activity"/>
    <property type="evidence" value="ECO:0007669"/>
    <property type="project" value="UniProtKB-EC"/>
</dbReference>
<dbReference type="SUPFAM" id="SSF52467">
    <property type="entry name" value="DHS-like NAD/FAD-binding domain"/>
    <property type="match status" value="1"/>
</dbReference>
<evidence type="ECO:0000256" key="7">
    <source>
        <dbReference type="ARBA" id="ARBA00023128"/>
    </source>
</evidence>
<dbReference type="Pfam" id="PF02146">
    <property type="entry name" value="SIR2"/>
    <property type="match status" value="2"/>
</dbReference>
<dbReference type="PANTHER" id="PTHR11085">
    <property type="entry name" value="NAD-DEPENDENT PROTEIN DEACYLASE SIRTUIN-5, MITOCHONDRIAL-RELATED"/>
    <property type="match status" value="1"/>
</dbReference>
<feature type="active site" evidence="9">
    <location>
        <position position="180"/>
    </location>
</feature>
<feature type="signal peptide" evidence="13">
    <location>
        <begin position="1"/>
        <end position="21"/>
    </location>
</feature>
<dbReference type="GO" id="GO:0005739">
    <property type="term" value="C:mitochondrion"/>
    <property type="evidence" value="ECO:0007669"/>
    <property type="project" value="UniProtKB-SubCell"/>
</dbReference>
<dbReference type="GO" id="GO:0003723">
    <property type="term" value="F:RNA binding"/>
    <property type="evidence" value="ECO:0007669"/>
    <property type="project" value="InterPro"/>
</dbReference>
<feature type="binding site" evidence="10">
    <location>
        <position position="523"/>
    </location>
    <ligand>
        <name>Zn(2+)</name>
        <dbReference type="ChEBI" id="CHEBI:29105"/>
    </ligand>
</feature>
<evidence type="ECO:0000256" key="2">
    <source>
        <dbReference type="ARBA" id="ARBA00006924"/>
    </source>
</evidence>
<dbReference type="Gene3D" id="3.90.730.10">
    <property type="entry name" value="Ribonuclease T2-like"/>
    <property type="match status" value="1"/>
</dbReference>
<feature type="binding site" evidence="10">
    <location>
        <position position="501"/>
    </location>
    <ligand>
        <name>Zn(2+)</name>
        <dbReference type="ChEBI" id="CHEBI:29105"/>
    </ligand>
</feature>
<feature type="compositionally biased region" description="Basic and acidic residues" evidence="12">
    <location>
        <begin position="696"/>
        <end position="713"/>
    </location>
</feature>
<evidence type="ECO:0000256" key="3">
    <source>
        <dbReference type="ARBA" id="ARBA00007469"/>
    </source>
</evidence>
<gene>
    <name evidence="15" type="ORF">CVT24_009037</name>
</gene>
<evidence type="ECO:0000256" key="4">
    <source>
        <dbReference type="ARBA" id="ARBA00012571"/>
    </source>
</evidence>
<dbReference type="Gene3D" id="3.40.50.1220">
    <property type="entry name" value="TPP-binding domain"/>
    <property type="match status" value="1"/>
</dbReference>
<dbReference type="GO" id="GO:0070403">
    <property type="term" value="F:NAD+ binding"/>
    <property type="evidence" value="ECO:0007669"/>
    <property type="project" value="InterPro"/>
</dbReference>
<dbReference type="InterPro" id="IPR050134">
    <property type="entry name" value="NAD-dep_sirtuin_deacylases"/>
</dbReference>
<keyword evidence="16" id="KW-1185">Reference proteome</keyword>
<evidence type="ECO:0000256" key="10">
    <source>
        <dbReference type="PROSITE-ProRule" id="PRU00236"/>
    </source>
</evidence>
<evidence type="ECO:0000256" key="5">
    <source>
        <dbReference type="ARBA" id="ARBA00022679"/>
    </source>
</evidence>
<dbReference type="InterPro" id="IPR033130">
    <property type="entry name" value="RNase_T2_His_AS_2"/>
</dbReference>
<feature type="binding site" evidence="10">
    <location>
        <position position="526"/>
    </location>
    <ligand>
        <name>Zn(2+)</name>
        <dbReference type="ChEBI" id="CHEBI:29105"/>
    </ligand>
</feature>
<dbReference type="InterPro" id="IPR003000">
    <property type="entry name" value="Sirtuin"/>
</dbReference>
<dbReference type="InterPro" id="IPR026590">
    <property type="entry name" value="Ssirtuin_cat_dom"/>
</dbReference>
<dbReference type="InterPro" id="IPR001568">
    <property type="entry name" value="RNase_T2-like"/>
</dbReference>
<evidence type="ECO:0000256" key="13">
    <source>
        <dbReference type="SAM" id="SignalP"/>
    </source>
</evidence>
<dbReference type="PROSITE" id="PS50305">
    <property type="entry name" value="SIRTUIN"/>
    <property type="match status" value="1"/>
</dbReference>
<dbReference type="PANTHER" id="PTHR11085:SF8">
    <property type="entry name" value="NAD-DEPENDENT HISTONE DEACETYLASE HST3"/>
    <property type="match status" value="1"/>
</dbReference>
<evidence type="ECO:0000313" key="15">
    <source>
        <dbReference type="EMBL" id="PPR00028.1"/>
    </source>
</evidence>
<dbReference type="SUPFAM" id="SSF55895">
    <property type="entry name" value="Ribonuclease Rh-like"/>
    <property type="match status" value="1"/>
</dbReference>
<proteinExistence type="inferred from homology"/>
<dbReference type="Gene3D" id="3.30.1600.10">
    <property type="entry name" value="SIR2/SIRT2 'Small Domain"/>
    <property type="match status" value="1"/>
</dbReference>
<dbReference type="AlphaFoldDB" id="A0A409YAJ2"/>
<dbReference type="GO" id="GO:0046872">
    <property type="term" value="F:metal ion binding"/>
    <property type="evidence" value="ECO:0007669"/>
    <property type="project" value="UniProtKB-KW"/>
</dbReference>
<dbReference type="STRING" id="181874.A0A409YAJ2"/>
<feature type="active site" description="Proton acceptor" evidence="10">
    <location>
        <position position="490"/>
    </location>
</feature>
<comment type="caution">
    <text evidence="15">The sequence shown here is derived from an EMBL/GenBank/DDBJ whole genome shotgun (WGS) entry which is preliminary data.</text>
</comment>
<keyword evidence="13" id="KW-0732">Signal</keyword>
<feature type="chain" id="PRO_5019195319" description="ribonuclease T2" evidence="13">
    <location>
        <begin position="22"/>
        <end position="874"/>
    </location>
</feature>
<keyword evidence="10" id="KW-0479">Metal-binding</keyword>
<dbReference type="InParanoid" id="A0A409YAJ2"/>
<feature type="active site" evidence="9">
    <location>
        <position position="98"/>
    </location>
</feature>
<dbReference type="EC" id="4.6.1.19" evidence="4"/>
<dbReference type="GO" id="GO:0017136">
    <property type="term" value="F:histone deacetylase activity, NAD-dependent"/>
    <property type="evidence" value="ECO:0007669"/>
    <property type="project" value="TreeGrafter"/>
</dbReference>
<organism evidence="15 16">
    <name type="scientific">Panaeolus cyanescens</name>
    <dbReference type="NCBI Taxonomy" id="181874"/>
    <lineage>
        <taxon>Eukaryota</taxon>
        <taxon>Fungi</taxon>
        <taxon>Dikarya</taxon>
        <taxon>Basidiomycota</taxon>
        <taxon>Agaricomycotina</taxon>
        <taxon>Agaricomycetes</taxon>
        <taxon>Agaricomycetidae</taxon>
        <taxon>Agaricales</taxon>
        <taxon>Agaricineae</taxon>
        <taxon>Galeropsidaceae</taxon>
        <taxon>Panaeolus</taxon>
    </lineage>
</organism>
<feature type="active site" evidence="9">
    <location>
        <position position="176"/>
    </location>
</feature>
<sequence length="874" mass="96174">MRPFSATFTGVLTLATAFANASLLSPRPHDSGIPNTFPILSSCISQPSFFSCENTTTIQNTCCSPTPGGLVLQTQFWDTFTGLENKGQLLPKNSWTIHGLWPDNCDGTFEQYCDLSRQFDPFPSPSTLPDGTVVPPYKGPGVDTFIEKFGRRDLLDFMNKYWVSQGETNAGFWAHEFSKHATCTSTFDVACYGPNYKQHQEVVDFFDAVVRAFNRYPTFDMLAAAGIVPSNHTTYTLSQLQAAIRSQTGSIPFFGCGQNGTVLSEVWYFSHVLGTEQFGLYKSVDSTTTSSCSATGPIRYLERTPTSEREVRGRGFATTPFSTMTVTLDLNATTSDTSTRRTLTDISLAVAKGKKIVVVTGAGISCSCGIPDFRSSDGLYALVKEKYPDVVMKGRDLFDASLFRDATSTAVFYTFISGLKRSIDSAQPTPTHHFIKALDSKKKLLRSYTQNIDGFEAQVGLLGTSCQEAKSTGKGKNKLRTRDIRNVQLHGDIHRVRCNACSAEYPCTEDHLQKFEQGTAPDCPECLSRSEARMARSARAIRVGSLRPAIVLYDEAHPLGDDIGTIHTTDINRKPDMLIVMGTSLKVHGLKKLVKDFAKTIHTSPSSSSASPSKKPYKVLFVNKTPPGAEWNDVIDYHICGETDAWSTKVLEDWKKMRPADWEIQQTLVAADTDNVALGALKTVKPTVLKSKVQKPRKENRPPARESSSKDDAPQSVPQTPSKRRTKSSHYDDQESSPSKKRTGIKHQELSSPGKLLFGNATNTQRVVEEDGELSKMDISFHVQDLSMRDATADDVFGAGPKTPARPKQPREAENSPMDISLADISMKILGDVSPLRAQVAPVKQASKPLRGTNKRPPATRSRKKVVVELTMKS</sequence>
<keyword evidence="7" id="KW-0496">Mitochondrion</keyword>